<organism evidence="2">
    <name type="scientific">Tetraodon nigroviridis</name>
    <name type="common">Spotted green pufferfish</name>
    <name type="synonym">Chelonodon nigroviridis</name>
    <dbReference type="NCBI Taxonomy" id="99883"/>
    <lineage>
        <taxon>Eukaryota</taxon>
        <taxon>Metazoa</taxon>
        <taxon>Chordata</taxon>
        <taxon>Craniata</taxon>
        <taxon>Vertebrata</taxon>
        <taxon>Euteleostomi</taxon>
        <taxon>Actinopterygii</taxon>
        <taxon>Neopterygii</taxon>
        <taxon>Teleostei</taxon>
        <taxon>Neoteleostei</taxon>
        <taxon>Acanthomorphata</taxon>
        <taxon>Eupercaria</taxon>
        <taxon>Tetraodontiformes</taxon>
        <taxon>Tetradontoidea</taxon>
        <taxon>Tetraodontidae</taxon>
        <taxon>Tetraodon</taxon>
    </lineage>
</organism>
<feature type="compositionally biased region" description="Low complexity" evidence="1">
    <location>
        <begin position="232"/>
        <end position="244"/>
    </location>
</feature>
<feature type="compositionally biased region" description="Low complexity" evidence="1">
    <location>
        <begin position="165"/>
        <end position="186"/>
    </location>
</feature>
<feature type="region of interest" description="Disordered" evidence="1">
    <location>
        <begin position="1"/>
        <end position="117"/>
    </location>
</feature>
<dbReference type="AlphaFoldDB" id="Q4SUP8"/>
<feature type="compositionally biased region" description="Basic and acidic residues" evidence="1">
    <location>
        <begin position="204"/>
        <end position="231"/>
    </location>
</feature>
<feature type="region of interest" description="Disordered" evidence="1">
    <location>
        <begin position="315"/>
        <end position="368"/>
    </location>
</feature>
<dbReference type="OrthoDB" id="9907505at2759"/>
<feature type="non-terminal residue" evidence="2">
    <location>
        <position position="368"/>
    </location>
</feature>
<comment type="caution">
    <text evidence="2">The sequence shown here is derived from an EMBL/GenBank/DDBJ whole genome shotgun (WGS) entry which is preliminary data.</text>
</comment>
<sequence>MADADSSPLKAADFYIDSEATPSVRPLRSQSFHSSSAMSVAHSFMPPPGDPNQAFHPRSQPPSLTPPLAALSPPASPSLGSKFDPSSPISSSGPFSNLPQSAPRPQTSPASSKQEASLDWTLDLTHVGQSSLLGRFQVSPFNHAPAQPRPLHQVTPTRHSPPPASSQSAGPSESSESSTDESSITSLAVSPPALPLGYHGNHRGPQERRVNAEEEEGLERRLGQRLCERSAESSATSNHSSHQSWNLSAALISSEDSSSDAEEMWVELQELRERHLVEVQNLQVNQKREIEALYLRMGKVPPPGIVSPAAMLSQRQRRLSKTGNHPPRRNSLQRLDALPPTGIIRKTSISGSSSGSQGRAGKGVTFAP</sequence>
<name>Q4SUP8_TETNG</name>
<reference evidence="2" key="1">
    <citation type="journal article" date="2004" name="Nature">
        <title>Genome duplication in the teleost fish Tetraodon nigroviridis reveals the early vertebrate proto-karyotype.</title>
        <authorList>
            <person name="Jaillon O."/>
            <person name="Aury J.-M."/>
            <person name="Brunet F."/>
            <person name="Petit J.-L."/>
            <person name="Stange-Thomann N."/>
            <person name="Mauceli E."/>
            <person name="Bouneau L."/>
            <person name="Fischer C."/>
            <person name="Ozouf-Costaz C."/>
            <person name="Bernot A."/>
            <person name="Nicaud S."/>
            <person name="Jaffe D."/>
            <person name="Fisher S."/>
            <person name="Lutfalla G."/>
            <person name="Dossat C."/>
            <person name="Segurens B."/>
            <person name="Dasilva C."/>
            <person name="Salanoubat M."/>
            <person name="Levy M."/>
            <person name="Boudet N."/>
            <person name="Castellano S."/>
            <person name="Anthouard V."/>
            <person name="Jubin C."/>
            <person name="Castelli V."/>
            <person name="Katinka M."/>
            <person name="Vacherie B."/>
            <person name="Biemont C."/>
            <person name="Skalli Z."/>
            <person name="Cattolico L."/>
            <person name="Poulain J."/>
            <person name="De Berardinis V."/>
            <person name="Cruaud C."/>
            <person name="Duprat S."/>
            <person name="Brottier P."/>
            <person name="Coutanceau J.-P."/>
            <person name="Gouzy J."/>
            <person name="Parra G."/>
            <person name="Lardier G."/>
            <person name="Chapple C."/>
            <person name="McKernan K.J."/>
            <person name="McEwan P."/>
            <person name="Bosak S."/>
            <person name="Kellis M."/>
            <person name="Volff J.-N."/>
            <person name="Guigo R."/>
            <person name="Zody M.C."/>
            <person name="Mesirov J."/>
            <person name="Lindblad-Toh K."/>
            <person name="Birren B."/>
            <person name="Nusbaum C."/>
            <person name="Kahn D."/>
            <person name="Robinson-Rechavi M."/>
            <person name="Laudet V."/>
            <person name="Schachter V."/>
            <person name="Quetier F."/>
            <person name="Saurin W."/>
            <person name="Scarpelli C."/>
            <person name="Wincker P."/>
            <person name="Lander E.S."/>
            <person name="Weissenbach J."/>
            <person name="Roest Crollius H."/>
        </authorList>
    </citation>
    <scope>NUCLEOTIDE SEQUENCE [LARGE SCALE GENOMIC DNA]</scope>
</reference>
<feature type="compositionally biased region" description="Low complexity" evidence="1">
    <location>
        <begin position="341"/>
        <end position="368"/>
    </location>
</feature>
<feature type="compositionally biased region" description="Polar residues" evidence="1">
    <location>
        <begin position="97"/>
        <end position="115"/>
    </location>
</feature>
<gene>
    <name evidence="2" type="ORF">GSTENG00012361001</name>
</gene>
<evidence type="ECO:0000313" key="2">
    <source>
        <dbReference type="EMBL" id="CAF95634.1"/>
    </source>
</evidence>
<dbReference type="EMBL" id="CAAE01013844">
    <property type="protein sequence ID" value="CAF95634.1"/>
    <property type="molecule type" value="Genomic_DNA"/>
</dbReference>
<feature type="compositionally biased region" description="Polar residues" evidence="1">
    <location>
        <begin position="28"/>
        <end position="38"/>
    </location>
</feature>
<protein>
    <submittedName>
        <fullName evidence="2">(spotted green pufferfish) hypothetical protein</fullName>
    </submittedName>
</protein>
<feature type="region of interest" description="Disordered" evidence="1">
    <location>
        <begin position="138"/>
        <end position="244"/>
    </location>
</feature>
<dbReference type="KEGG" id="tng:GSTEN00012361G001"/>
<accession>Q4SUP8</accession>
<proteinExistence type="predicted"/>
<evidence type="ECO:0000256" key="1">
    <source>
        <dbReference type="SAM" id="MobiDB-lite"/>
    </source>
</evidence>
<feature type="compositionally biased region" description="Low complexity" evidence="1">
    <location>
        <begin position="66"/>
        <end position="96"/>
    </location>
</feature>
<reference evidence="2" key="2">
    <citation type="submission" date="2004-02" db="EMBL/GenBank/DDBJ databases">
        <authorList>
            <consortium name="Genoscope"/>
            <consortium name="Whitehead Institute Centre for Genome Research"/>
        </authorList>
    </citation>
    <scope>NUCLEOTIDE SEQUENCE</scope>
</reference>